<dbReference type="Pfam" id="PF00005">
    <property type="entry name" value="ABC_tran"/>
    <property type="match status" value="1"/>
</dbReference>
<comment type="similarity">
    <text evidence="2">Belongs to the ABC transporter superfamily.</text>
</comment>
<comment type="subcellular location">
    <subcellularLocation>
        <location evidence="1">Cell membrane</location>
        <topology evidence="1">Peripheral membrane protein</topology>
    </subcellularLocation>
</comment>
<dbReference type="GO" id="GO:0005886">
    <property type="term" value="C:plasma membrane"/>
    <property type="evidence" value="ECO:0007669"/>
    <property type="project" value="UniProtKB-SubCell"/>
</dbReference>
<feature type="domain" description="ABC transporter" evidence="7">
    <location>
        <begin position="5"/>
        <end position="177"/>
    </location>
</feature>
<keyword evidence="9" id="KW-1185">Reference proteome</keyword>
<evidence type="ECO:0000256" key="2">
    <source>
        <dbReference type="ARBA" id="ARBA00005417"/>
    </source>
</evidence>
<evidence type="ECO:0000256" key="5">
    <source>
        <dbReference type="ARBA" id="ARBA00022840"/>
    </source>
</evidence>
<dbReference type="CDD" id="cd03230">
    <property type="entry name" value="ABC_DR_subfamily_A"/>
    <property type="match status" value="1"/>
</dbReference>
<dbReference type="PANTHER" id="PTHR42711:SF5">
    <property type="entry name" value="ABC TRANSPORTER ATP-BINDING PROTEIN NATA"/>
    <property type="match status" value="1"/>
</dbReference>
<evidence type="ECO:0000256" key="6">
    <source>
        <dbReference type="ARBA" id="ARBA00023251"/>
    </source>
</evidence>
<dbReference type="InterPro" id="IPR017871">
    <property type="entry name" value="ABC_transporter-like_CS"/>
</dbReference>
<dbReference type="InterPro" id="IPR003439">
    <property type="entry name" value="ABC_transporter-like_ATP-bd"/>
</dbReference>
<dbReference type="SUPFAM" id="SSF52540">
    <property type="entry name" value="P-loop containing nucleoside triphosphate hydrolases"/>
    <property type="match status" value="1"/>
</dbReference>
<dbReference type="GO" id="GO:0005524">
    <property type="term" value="F:ATP binding"/>
    <property type="evidence" value="ECO:0007669"/>
    <property type="project" value="UniProtKB-KW"/>
</dbReference>
<dbReference type="PROSITE" id="PS00211">
    <property type="entry name" value="ABC_TRANSPORTER_1"/>
    <property type="match status" value="1"/>
</dbReference>
<evidence type="ECO:0000313" key="8">
    <source>
        <dbReference type="EMBL" id="SDS67524.1"/>
    </source>
</evidence>
<dbReference type="InterPro" id="IPR050763">
    <property type="entry name" value="ABC_transporter_ATP-binding"/>
</dbReference>
<sequence>MSTVIEVDKLTRKYGEYTAVDSISFSVHPGEVFGLLGTNGAGKTSALEVVEGLAKADGGRVRINGMDPYQQHAKVRPRLGIMLQSGGLPQALTVKESLAMWAGTCSTPRPVGEVMDEVELSHRDDVTVGALSGGEQRRLDLVCALLGEPSVLFLDEPNMLKGDTYCARPQPIGYDSAA</sequence>
<dbReference type="Gene3D" id="3.40.50.300">
    <property type="entry name" value="P-loop containing nucleotide triphosphate hydrolases"/>
    <property type="match status" value="1"/>
</dbReference>
<gene>
    <name evidence="8" type="ORF">SAMN04488539_2147</name>
</gene>
<organism evidence="8 9">
    <name type="scientific">Corynebacterium timonense</name>
    <dbReference type="NCBI Taxonomy" id="441500"/>
    <lineage>
        <taxon>Bacteria</taxon>
        <taxon>Bacillati</taxon>
        <taxon>Actinomycetota</taxon>
        <taxon>Actinomycetes</taxon>
        <taxon>Mycobacteriales</taxon>
        <taxon>Corynebacteriaceae</taxon>
        <taxon>Corynebacterium</taxon>
    </lineage>
</organism>
<dbReference type="STRING" id="1203190.GCA_000312345_00783"/>
<dbReference type="PANTHER" id="PTHR42711">
    <property type="entry name" value="ABC TRANSPORTER ATP-BINDING PROTEIN"/>
    <property type="match status" value="1"/>
</dbReference>
<evidence type="ECO:0000259" key="7">
    <source>
        <dbReference type="PROSITE" id="PS50893"/>
    </source>
</evidence>
<proteinExistence type="inferred from homology"/>
<name>A0A1H1U519_9CORY</name>
<reference evidence="8 9" key="1">
    <citation type="submission" date="2016-10" db="EMBL/GenBank/DDBJ databases">
        <authorList>
            <person name="de Groot N.N."/>
        </authorList>
    </citation>
    <scope>NUCLEOTIDE SEQUENCE [LARGE SCALE GENOMIC DNA]</scope>
    <source>
        <strain evidence="8 9">DSM 45434</strain>
    </source>
</reference>
<keyword evidence="6" id="KW-0046">Antibiotic resistance</keyword>
<keyword evidence="4" id="KW-0547">Nucleotide-binding</keyword>
<keyword evidence="5" id="KW-0067">ATP-binding</keyword>
<protein>
    <submittedName>
        <fullName evidence="8">ABC transporter</fullName>
    </submittedName>
</protein>
<dbReference type="GO" id="GO:0016887">
    <property type="term" value="F:ATP hydrolysis activity"/>
    <property type="evidence" value="ECO:0007669"/>
    <property type="project" value="InterPro"/>
</dbReference>
<accession>A0A1H1U519</accession>
<dbReference type="Proteomes" id="UP000182237">
    <property type="component" value="Chromosome I"/>
</dbReference>
<dbReference type="GO" id="GO:0046677">
    <property type="term" value="P:response to antibiotic"/>
    <property type="evidence" value="ECO:0007669"/>
    <property type="project" value="UniProtKB-KW"/>
</dbReference>
<evidence type="ECO:0000256" key="4">
    <source>
        <dbReference type="ARBA" id="ARBA00022741"/>
    </source>
</evidence>
<evidence type="ECO:0000256" key="3">
    <source>
        <dbReference type="ARBA" id="ARBA00022448"/>
    </source>
</evidence>
<dbReference type="PROSITE" id="PS50893">
    <property type="entry name" value="ABC_TRANSPORTER_2"/>
    <property type="match status" value="1"/>
</dbReference>
<evidence type="ECO:0000313" key="9">
    <source>
        <dbReference type="Proteomes" id="UP000182237"/>
    </source>
</evidence>
<evidence type="ECO:0000256" key="1">
    <source>
        <dbReference type="ARBA" id="ARBA00004202"/>
    </source>
</evidence>
<dbReference type="EMBL" id="LT629765">
    <property type="protein sequence ID" value="SDS67524.1"/>
    <property type="molecule type" value="Genomic_DNA"/>
</dbReference>
<dbReference type="InterPro" id="IPR027417">
    <property type="entry name" value="P-loop_NTPase"/>
</dbReference>
<keyword evidence="3" id="KW-0813">Transport</keyword>
<dbReference type="eggNOG" id="COG1131">
    <property type="taxonomic scope" value="Bacteria"/>
</dbReference>
<dbReference type="OrthoDB" id="9804819at2"/>
<dbReference type="AlphaFoldDB" id="A0A1H1U519"/>